<evidence type="ECO:0000313" key="1">
    <source>
        <dbReference type="EMBL" id="DAF55273.1"/>
    </source>
</evidence>
<dbReference type="EMBL" id="BK032687">
    <property type="protein sequence ID" value="DAF55273.1"/>
    <property type="molecule type" value="Genomic_DNA"/>
</dbReference>
<name>A0A8S5SW92_9CAUD</name>
<organism evidence="1">
    <name type="scientific">Siphoviridae sp. ctZHD14</name>
    <dbReference type="NCBI Taxonomy" id="2827891"/>
    <lineage>
        <taxon>Viruses</taxon>
        <taxon>Duplodnaviria</taxon>
        <taxon>Heunggongvirae</taxon>
        <taxon>Uroviricota</taxon>
        <taxon>Caudoviricetes</taxon>
    </lineage>
</organism>
<sequence length="47" mass="5427">MIIRGNVKPQIRIKTIGNDVSQWNCGLIIQPPRMSIEIFQLALIFLF</sequence>
<proteinExistence type="predicted"/>
<reference evidence="1" key="1">
    <citation type="journal article" date="2021" name="Proc. Natl. Acad. Sci. U.S.A.">
        <title>A Catalog of Tens of Thousands of Viruses from Human Metagenomes Reveals Hidden Associations with Chronic Diseases.</title>
        <authorList>
            <person name="Tisza M.J."/>
            <person name="Buck C.B."/>
        </authorList>
    </citation>
    <scope>NUCLEOTIDE SEQUENCE</scope>
    <source>
        <strain evidence="1">CtZHD14</strain>
    </source>
</reference>
<protein>
    <submittedName>
        <fullName evidence="1">Uncharacterized protein</fullName>
    </submittedName>
</protein>
<accession>A0A8S5SW92</accession>